<dbReference type="InterPro" id="IPR014628">
    <property type="entry name" value="Man6P_isomerase_Firm_short"/>
</dbReference>
<evidence type="ECO:0000313" key="8">
    <source>
        <dbReference type="EMBL" id="KRM41789.1"/>
    </source>
</evidence>
<dbReference type="Pfam" id="PF20511">
    <property type="entry name" value="PMI_typeI_cat"/>
    <property type="match status" value="1"/>
</dbReference>
<dbReference type="InterPro" id="IPR014710">
    <property type="entry name" value="RmlC-like_jellyroll"/>
</dbReference>
<accession>A0A0R1YHP8</accession>
<dbReference type="Proteomes" id="UP000051010">
    <property type="component" value="Unassembled WGS sequence"/>
</dbReference>
<dbReference type="SUPFAM" id="SSF51182">
    <property type="entry name" value="RmlC-like cupins"/>
    <property type="match status" value="1"/>
</dbReference>
<feature type="binding site" evidence="4">
    <location>
        <position position="147"/>
    </location>
    <ligand>
        <name>Zn(2+)</name>
        <dbReference type="ChEBI" id="CHEBI:29105"/>
    </ligand>
</feature>
<dbReference type="InterPro" id="IPR051804">
    <property type="entry name" value="Carb_Metab_Reg_Kinase/Isom"/>
</dbReference>
<dbReference type="GO" id="GO:0005975">
    <property type="term" value="P:carbohydrate metabolic process"/>
    <property type="evidence" value="ECO:0007669"/>
    <property type="project" value="UniProtKB-UniRule"/>
</dbReference>
<protein>
    <recommendedName>
        <fullName evidence="3">Mannose-6-phosphate isomerase</fullName>
        <ecNumber evidence="3">5.3.1.8</ecNumber>
    </recommendedName>
</protein>
<dbReference type="EC" id="5.3.1.8" evidence="3"/>
<evidence type="ECO:0000256" key="3">
    <source>
        <dbReference type="PIRNR" id="PIRNR036894"/>
    </source>
</evidence>
<proteinExistence type="inferred from homology"/>
<dbReference type="InterPro" id="IPR011051">
    <property type="entry name" value="RmlC_Cupin_sf"/>
</dbReference>
<keyword evidence="3 8" id="KW-0413">Isomerase</keyword>
<evidence type="ECO:0000256" key="1">
    <source>
        <dbReference type="ARBA" id="ARBA00022723"/>
    </source>
</evidence>
<feature type="domain" description="Phosphomannose isomerase type I catalytic" evidence="6">
    <location>
        <begin position="40"/>
        <end position="138"/>
    </location>
</feature>
<evidence type="ECO:0000256" key="5">
    <source>
        <dbReference type="PIRSR" id="PIRSR036894-2"/>
    </source>
</evidence>
<dbReference type="GO" id="GO:0004476">
    <property type="term" value="F:mannose-6-phosphate isomerase activity"/>
    <property type="evidence" value="ECO:0007669"/>
    <property type="project" value="UniProtKB-UniRule"/>
</dbReference>
<reference evidence="8 9" key="1">
    <citation type="journal article" date="2015" name="Genome Announc.">
        <title>Expanding the biotechnology potential of lactobacilli through comparative genomics of 213 strains and associated genera.</title>
        <authorList>
            <person name="Sun Z."/>
            <person name="Harris H.M."/>
            <person name="McCann A."/>
            <person name="Guo C."/>
            <person name="Argimon S."/>
            <person name="Zhang W."/>
            <person name="Yang X."/>
            <person name="Jeffery I.B."/>
            <person name="Cooney J.C."/>
            <person name="Kagawa T.F."/>
            <person name="Liu W."/>
            <person name="Song Y."/>
            <person name="Salvetti E."/>
            <person name="Wrobel A."/>
            <person name="Rasinkangas P."/>
            <person name="Parkhill J."/>
            <person name="Rea M.C."/>
            <person name="O'Sullivan O."/>
            <person name="Ritari J."/>
            <person name="Douillard F.P."/>
            <person name="Paul Ross R."/>
            <person name="Yang R."/>
            <person name="Briner A.E."/>
            <person name="Felis G.E."/>
            <person name="de Vos W.M."/>
            <person name="Barrangou R."/>
            <person name="Klaenhammer T.R."/>
            <person name="Caufield P.W."/>
            <person name="Cui Y."/>
            <person name="Zhang H."/>
            <person name="O'Toole P.W."/>
        </authorList>
    </citation>
    <scope>NUCLEOTIDE SEQUENCE [LARGE SCALE GENOMIC DNA]</scope>
    <source>
        <strain evidence="8 9">DSM 18390</strain>
    </source>
</reference>
<dbReference type="GO" id="GO:0008270">
    <property type="term" value="F:zinc ion binding"/>
    <property type="evidence" value="ECO:0007669"/>
    <property type="project" value="UniProtKB-UniRule"/>
</dbReference>
<dbReference type="Gene3D" id="2.60.120.10">
    <property type="entry name" value="Jelly Rolls"/>
    <property type="match status" value="2"/>
</dbReference>
<dbReference type="Pfam" id="PF21621">
    <property type="entry name" value="MPI_cupin_dom"/>
    <property type="match status" value="1"/>
</dbReference>
<evidence type="ECO:0000256" key="2">
    <source>
        <dbReference type="ARBA" id="ARBA00022833"/>
    </source>
</evidence>
<keyword evidence="1 3" id="KW-0479">Metal-binding</keyword>
<sequence length="350" mass="38513">MQQRLIKIKKNKQSGKCNNVPHSGLKLEAHMSLDAAPLLLKAALHEKMWGGTRLQDYGFQLPSDHTGEAWIASAHPHGPSTVMNGPFAGKTLGDVWQTTPELFGGHKDGQAFPLLVKILDANRDLSIQVHPDDAYAQAHGDLYGKTESWYILSAKPGAQLYYGHTAKTRDELSQAVHSGHIRDILRTIPVKAGEFYYVPAGTLHALGTGIVALETQQSSDMTFRFYDFDRVDPSTGKKRDLQIDEALAVTMVPHHDPQITPTTTQGDNYQLNTLVSATYFTVEKLVVTGNAQLTQSHHYMIQTVIDGSGTLRVNHVDYPVKKGTTYLLPGPVKDYQLSGDLTIIGSFANK</sequence>
<comment type="cofactor">
    <cofactor evidence="4">
        <name>Zn(2+)</name>
        <dbReference type="ChEBI" id="CHEBI:29105"/>
    </cofactor>
    <text evidence="4">Binds 1 zinc ion per subunit.</text>
</comment>
<evidence type="ECO:0000259" key="7">
    <source>
        <dbReference type="Pfam" id="PF21621"/>
    </source>
</evidence>
<dbReference type="AlphaFoldDB" id="A0A0R1YHP8"/>
<dbReference type="PIRSF" id="PIRSF036894">
    <property type="entry name" value="PMI_Firm_short"/>
    <property type="match status" value="1"/>
</dbReference>
<feature type="binding site" evidence="4">
    <location>
        <position position="204"/>
    </location>
    <ligand>
        <name>Zn(2+)</name>
        <dbReference type="ChEBI" id="CHEBI:29105"/>
    </ligand>
</feature>
<feature type="binding site" evidence="4">
    <location>
        <position position="130"/>
    </location>
    <ligand>
        <name>Zn(2+)</name>
        <dbReference type="ChEBI" id="CHEBI:29105"/>
    </ligand>
</feature>
<comment type="similarity">
    <text evidence="3">Belongs to the mannose-6-phosphate isomerase type 1 family.</text>
</comment>
<dbReference type="InterPro" id="IPR046457">
    <property type="entry name" value="PMI_typeI_cat"/>
</dbReference>
<dbReference type="PANTHER" id="PTHR42742">
    <property type="entry name" value="TRANSCRIPTIONAL REPRESSOR MPRA"/>
    <property type="match status" value="1"/>
</dbReference>
<keyword evidence="2 3" id="KW-0862">Zinc</keyword>
<evidence type="ECO:0000259" key="6">
    <source>
        <dbReference type="Pfam" id="PF20511"/>
    </source>
</evidence>
<dbReference type="CDD" id="cd07010">
    <property type="entry name" value="cupin_PMI_type_I_N_bac"/>
    <property type="match status" value="1"/>
</dbReference>
<gene>
    <name evidence="8" type="ORF">FD47_GL002227</name>
</gene>
<dbReference type="PATRIC" id="fig|1423786.4.peg.2341"/>
<comment type="caution">
    <text evidence="8">The sequence shown here is derived from an EMBL/GenBank/DDBJ whole genome shotgun (WGS) entry which is preliminary data.</text>
</comment>
<dbReference type="EMBL" id="AZFZ01000052">
    <property type="protein sequence ID" value="KRM41789.1"/>
    <property type="molecule type" value="Genomic_DNA"/>
</dbReference>
<comment type="catalytic activity">
    <reaction evidence="3">
        <text>D-mannose 6-phosphate = D-fructose 6-phosphate</text>
        <dbReference type="Rhea" id="RHEA:12356"/>
        <dbReference type="ChEBI" id="CHEBI:58735"/>
        <dbReference type="ChEBI" id="CHEBI:61527"/>
        <dbReference type="EC" id="5.3.1.8"/>
    </reaction>
</comment>
<dbReference type="InterPro" id="IPR049071">
    <property type="entry name" value="MPI_cupin_dom"/>
</dbReference>
<feature type="domain" description="Mannose-6-phosphate isomerase cupin" evidence="7">
    <location>
        <begin position="273"/>
        <end position="347"/>
    </location>
</feature>
<organism evidence="8 9">
    <name type="scientific">Lentilactobacillus parafarraginis DSM 18390 = JCM 14109</name>
    <dbReference type="NCBI Taxonomy" id="1423786"/>
    <lineage>
        <taxon>Bacteria</taxon>
        <taxon>Bacillati</taxon>
        <taxon>Bacillota</taxon>
        <taxon>Bacilli</taxon>
        <taxon>Lactobacillales</taxon>
        <taxon>Lactobacillaceae</taxon>
        <taxon>Lentilactobacillus</taxon>
    </lineage>
</organism>
<evidence type="ECO:0000256" key="4">
    <source>
        <dbReference type="PIRSR" id="PIRSR036894-1"/>
    </source>
</evidence>
<feature type="active site" evidence="5">
    <location>
        <position position="224"/>
    </location>
</feature>
<name>A0A0R1YHP8_9LACO</name>
<evidence type="ECO:0000313" key="9">
    <source>
        <dbReference type="Proteomes" id="UP000051010"/>
    </source>
</evidence>
<dbReference type="PANTHER" id="PTHR42742:SF3">
    <property type="entry name" value="FRUCTOKINASE"/>
    <property type="match status" value="1"/>
</dbReference>